<evidence type="ECO:0000313" key="4">
    <source>
        <dbReference type="Proteomes" id="UP001165065"/>
    </source>
</evidence>
<evidence type="ECO:0000256" key="1">
    <source>
        <dbReference type="SAM" id="Phobius"/>
    </source>
</evidence>
<feature type="transmembrane region" description="Helical" evidence="1">
    <location>
        <begin position="34"/>
        <end position="51"/>
    </location>
</feature>
<dbReference type="EMBL" id="BRYA01000259">
    <property type="protein sequence ID" value="GMI45626.1"/>
    <property type="molecule type" value="Genomic_DNA"/>
</dbReference>
<keyword evidence="1" id="KW-1133">Transmembrane helix</keyword>
<dbReference type="AlphaFoldDB" id="A0A9W7LDD5"/>
<keyword evidence="2" id="KW-0732">Signal</keyword>
<keyword evidence="1" id="KW-0472">Membrane</keyword>
<keyword evidence="1" id="KW-0812">Transmembrane</keyword>
<evidence type="ECO:0000256" key="2">
    <source>
        <dbReference type="SAM" id="SignalP"/>
    </source>
</evidence>
<proteinExistence type="predicted"/>
<name>A0A9W7LDD5_9STRA</name>
<gene>
    <name evidence="3" type="ORF">TrCOL_g13780</name>
</gene>
<feature type="signal peptide" evidence="2">
    <location>
        <begin position="1"/>
        <end position="24"/>
    </location>
</feature>
<reference evidence="4" key="1">
    <citation type="journal article" date="2023" name="Commun. Biol.">
        <title>Genome analysis of Parmales, the sister group of diatoms, reveals the evolutionary specialization of diatoms from phago-mixotrophs to photoautotrophs.</title>
        <authorList>
            <person name="Ban H."/>
            <person name="Sato S."/>
            <person name="Yoshikawa S."/>
            <person name="Yamada K."/>
            <person name="Nakamura Y."/>
            <person name="Ichinomiya M."/>
            <person name="Sato N."/>
            <person name="Blanc-Mathieu R."/>
            <person name="Endo H."/>
            <person name="Kuwata A."/>
            <person name="Ogata H."/>
        </authorList>
    </citation>
    <scope>NUCLEOTIDE SEQUENCE [LARGE SCALE GENOMIC DNA]</scope>
</reference>
<dbReference type="Proteomes" id="UP001165065">
    <property type="component" value="Unassembled WGS sequence"/>
</dbReference>
<feature type="chain" id="PRO_5040982814" evidence="2">
    <location>
        <begin position="25"/>
        <end position="72"/>
    </location>
</feature>
<evidence type="ECO:0000313" key="3">
    <source>
        <dbReference type="EMBL" id="GMI45626.1"/>
    </source>
</evidence>
<keyword evidence="4" id="KW-1185">Reference proteome</keyword>
<dbReference type="OrthoDB" id="38419at2759"/>
<organism evidence="3 4">
    <name type="scientific">Triparma columacea</name>
    <dbReference type="NCBI Taxonomy" id="722753"/>
    <lineage>
        <taxon>Eukaryota</taxon>
        <taxon>Sar</taxon>
        <taxon>Stramenopiles</taxon>
        <taxon>Ochrophyta</taxon>
        <taxon>Bolidophyceae</taxon>
        <taxon>Parmales</taxon>
        <taxon>Triparmaceae</taxon>
        <taxon>Triparma</taxon>
    </lineage>
</organism>
<accession>A0A9W7LDD5</accession>
<comment type="caution">
    <text evidence="3">The sequence shown here is derived from an EMBL/GenBank/DDBJ whole genome shotgun (WGS) entry which is preliminary data.</text>
</comment>
<sequence length="72" mass="8403">MFAFRHKMEIALLIFLIFIAFASAASPTTMWVQWTTLAVVVFFGLIFDMAFTDDSSFVFDPDADNWRRKTER</sequence>
<protein>
    <submittedName>
        <fullName evidence="3">Uncharacterized protein</fullName>
    </submittedName>
</protein>